<keyword evidence="9" id="KW-1185">Reference proteome</keyword>
<comment type="subcellular location">
    <subcellularLocation>
        <location evidence="1">Membrane</location>
        <topology evidence="1">Multi-pass membrane protein</topology>
    </subcellularLocation>
</comment>
<dbReference type="Proteomes" id="UP000305929">
    <property type="component" value="Unassembled WGS sequence"/>
</dbReference>
<reference evidence="8 9" key="1">
    <citation type="submission" date="2019-04" db="EMBL/GenBank/DDBJ databases">
        <title>Streptomyces lasaliensis sp. nov., an Actinomycete isolated from soil which produces the polyether antibiotic lasalocid.</title>
        <authorList>
            <person name="Erwin G."/>
            <person name="Haber C."/>
        </authorList>
    </citation>
    <scope>NUCLEOTIDE SEQUENCE [LARGE SCALE GENOMIC DNA]</scope>
    <source>
        <strain evidence="8 9">X-537</strain>
    </source>
</reference>
<dbReference type="OrthoDB" id="2004788at2"/>
<evidence type="ECO:0000259" key="7">
    <source>
        <dbReference type="Pfam" id="PF05154"/>
    </source>
</evidence>
<accession>A0A4U5WK59</accession>
<keyword evidence="2 6" id="KW-0812">Transmembrane</keyword>
<gene>
    <name evidence="8" type="ORF">E4U91_21385</name>
</gene>
<feature type="region of interest" description="Disordered" evidence="5">
    <location>
        <begin position="1"/>
        <end position="92"/>
    </location>
</feature>
<dbReference type="RefSeq" id="WP_137308323.1">
    <property type="nucleotide sequence ID" value="NZ_SZNQ01000001.1"/>
</dbReference>
<evidence type="ECO:0000256" key="3">
    <source>
        <dbReference type="ARBA" id="ARBA00022989"/>
    </source>
</evidence>
<feature type="transmembrane region" description="Helical" evidence="6">
    <location>
        <begin position="127"/>
        <end position="150"/>
    </location>
</feature>
<dbReference type="EMBL" id="SZNQ01000001">
    <property type="protein sequence ID" value="TKT02389.1"/>
    <property type="molecule type" value="Genomic_DNA"/>
</dbReference>
<feature type="domain" description="TM2" evidence="7">
    <location>
        <begin position="98"/>
        <end position="146"/>
    </location>
</feature>
<comment type="caution">
    <text evidence="8">The sequence shown here is derived from an EMBL/GenBank/DDBJ whole genome shotgun (WGS) entry which is preliminary data.</text>
</comment>
<evidence type="ECO:0000256" key="1">
    <source>
        <dbReference type="ARBA" id="ARBA00004141"/>
    </source>
</evidence>
<dbReference type="GO" id="GO:0016020">
    <property type="term" value="C:membrane"/>
    <property type="evidence" value="ECO:0007669"/>
    <property type="project" value="UniProtKB-SubCell"/>
</dbReference>
<evidence type="ECO:0000313" key="9">
    <source>
        <dbReference type="Proteomes" id="UP000305929"/>
    </source>
</evidence>
<evidence type="ECO:0000313" key="8">
    <source>
        <dbReference type="EMBL" id="TKT02389.1"/>
    </source>
</evidence>
<proteinExistence type="predicted"/>
<evidence type="ECO:0000256" key="6">
    <source>
        <dbReference type="SAM" id="Phobius"/>
    </source>
</evidence>
<sequence>MTEQPQQPQQPPQPGYGYPNAGQGPYGAGQAGPYGSPQQGYGQQAYGQPGYGQQGYTQGGYQQPGYGYPQGGAVPPGSYTGDPNAPYGYDPYGRPYSDKSKIVAGILQLFLGTFGVGRFYIGNVGLGLAQLFTCGGFGIWALIDGIILLTSSNTTDAQGRVLRG</sequence>
<evidence type="ECO:0000256" key="2">
    <source>
        <dbReference type="ARBA" id="ARBA00022692"/>
    </source>
</evidence>
<keyword evidence="4 6" id="KW-0472">Membrane</keyword>
<feature type="transmembrane region" description="Helical" evidence="6">
    <location>
        <begin position="102"/>
        <end position="121"/>
    </location>
</feature>
<keyword evidence="3 6" id="KW-1133">Transmembrane helix</keyword>
<dbReference type="AlphaFoldDB" id="A0A4U5WK59"/>
<dbReference type="InterPro" id="IPR007829">
    <property type="entry name" value="TM2"/>
</dbReference>
<dbReference type="PANTHER" id="PTHR21016">
    <property type="entry name" value="BETA-AMYLOID BINDING PROTEIN-RELATED"/>
    <property type="match status" value="1"/>
</dbReference>
<feature type="compositionally biased region" description="Low complexity" evidence="5">
    <location>
        <begin position="33"/>
        <end position="48"/>
    </location>
</feature>
<dbReference type="Pfam" id="PF05154">
    <property type="entry name" value="TM2"/>
    <property type="match status" value="1"/>
</dbReference>
<evidence type="ECO:0000256" key="5">
    <source>
        <dbReference type="SAM" id="MobiDB-lite"/>
    </source>
</evidence>
<name>A0A4U5WK59_STRLS</name>
<protein>
    <submittedName>
        <fullName evidence="8">NINE protein</fullName>
    </submittedName>
</protein>
<organism evidence="8 9">
    <name type="scientific">Streptomyces lasalocidi</name>
    <name type="common">Streptomyces lasaliensis</name>
    <dbReference type="NCBI Taxonomy" id="324833"/>
    <lineage>
        <taxon>Bacteria</taxon>
        <taxon>Bacillati</taxon>
        <taxon>Actinomycetota</taxon>
        <taxon>Actinomycetes</taxon>
        <taxon>Kitasatosporales</taxon>
        <taxon>Streptomycetaceae</taxon>
        <taxon>Streptomyces</taxon>
    </lineage>
</organism>
<evidence type="ECO:0000256" key="4">
    <source>
        <dbReference type="ARBA" id="ARBA00023136"/>
    </source>
</evidence>
<dbReference type="PANTHER" id="PTHR21016:SF25">
    <property type="entry name" value="TM2 DOMAIN-CONTAINING PROTEIN DDB_G0277895-RELATED"/>
    <property type="match status" value="1"/>
</dbReference>
<feature type="compositionally biased region" description="Low complexity" evidence="5">
    <location>
        <begin position="54"/>
        <end position="77"/>
    </location>
</feature>
<dbReference type="InterPro" id="IPR050932">
    <property type="entry name" value="TM2D1-3-like"/>
</dbReference>